<name>A0A9K3M514_9STRA</name>
<keyword evidence="3" id="KW-1185">Reference proteome</keyword>
<dbReference type="OrthoDB" id="52546at2759"/>
<proteinExistence type="predicted"/>
<organism evidence="2 3">
    <name type="scientific">Nitzschia inconspicua</name>
    <dbReference type="NCBI Taxonomy" id="303405"/>
    <lineage>
        <taxon>Eukaryota</taxon>
        <taxon>Sar</taxon>
        <taxon>Stramenopiles</taxon>
        <taxon>Ochrophyta</taxon>
        <taxon>Bacillariophyta</taxon>
        <taxon>Bacillariophyceae</taxon>
        <taxon>Bacillariophycidae</taxon>
        <taxon>Bacillariales</taxon>
        <taxon>Bacillariaceae</taxon>
        <taxon>Nitzschia</taxon>
    </lineage>
</organism>
<evidence type="ECO:0008006" key="4">
    <source>
        <dbReference type="Google" id="ProtNLM"/>
    </source>
</evidence>
<feature type="compositionally biased region" description="Low complexity" evidence="1">
    <location>
        <begin position="929"/>
        <end position="984"/>
    </location>
</feature>
<reference evidence="2" key="2">
    <citation type="submission" date="2021-04" db="EMBL/GenBank/DDBJ databases">
        <authorList>
            <person name="Podell S."/>
        </authorList>
    </citation>
    <scope>NUCLEOTIDE SEQUENCE</scope>
    <source>
        <strain evidence="2">Hildebrandi</strain>
    </source>
</reference>
<evidence type="ECO:0000256" key="1">
    <source>
        <dbReference type="SAM" id="MobiDB-lite"/>
    </source>
</evidence>
<reference evidence="2" key="1">
    <citation type="journal article" date="2021" name="Sci. Rep.">
        <title>Diploid genomic architecture of Nitzschia inconspicua, an elite biomass production diatom.</title>
        <authorList>
            <person name="Oliver A."/>
            <person name="Podell S."/>
            <person name="Pinowska A."/>
            <person name="Traller J.C."/>
            <person name="Smith S.R."/>
            <person name="McClure R."/>
            <person name="Beliaev A."/>
            <person name="Bohutskyi P."/>
            <person name="Hill E.A."/>
            <person name="Rabines A."/>
            <person name="Zheng H."/>
            <person name="Allen L.Z."/>
            <person name="Kuo A."/>
            <person name="Grigoriev I.V."/>
            <person name="Allen A.E."/>
            <person name="Hazlebeck D."/>
            <person name="Allen E.E."/>
        </authorList>
    </citation>
    <scope>NUCLEOTIDE SEQUENCE</scope>
    <source>
        <strain evidence="2">Hildebrandi</strain>
    </source>
</reference>
<accession>A0A9K3M514</accession>
<dbReference type="AlphaFoldDB" id="A0A9K3M514"/>
<comment type="caution">
    <text evidence="2">The sequence shown here is derived from an EMBL/GenBank/DDBJ whole genome shotgun (WGS) entry which is preliminary data.</text>
</comment>
<protein>
    <recommendedName>
        <fullName evidence="4">PiggyBac transposable element-derived protein domain-containing protein</fullName>
    </recommendedName>
</protein>
<dbReference type="EMBL" id="JAGRRH010000001">
    <property type="protein sequence ID" value="KAG7374032.1"/>
    <property type="molecule type" value="Genomic_DNA"/>
</dbReference>
<evidence type="ECO:0000313" key="3">
    <source>
        <dbReference type="Proteomes" id="UP000693970"/>
    </source>
</evidence>
<dbReference type="Proteomes" id="UP000693970">
    <property type="component" value="Unassembled WGS sequence"/>
</dbReference>
<feature type="region of interest" description="Disordered" evidence="1">
    <location>
        <begin position="1"/>
        <end position="24"/>
    </location>
</feature>
<feature type="region of interest" description="Disordered" evidence="1">
    <location>
        <begin position="906"/>
        <end position="993"/>
    </location>
</feature>
<feature type="compositionally biased region" description="Basic and acidic residues" evidence="1">
    <location>
        <begin position="912"/>
        <end position="923"/>
    </location>
</feature>
<feature type="region of interest" description="Disordered" evidence="1">
    <location>
        <begin position="142"/>
        <end position="165"/>
    </location>
</feature>
<sequence>MATPTPTAVDNVPPSAESADTFQSAEQHELEPTVAYEATPIQMRQLFPNPHLPMLPLYLRHFVDRTAVPLSLNDVEEENEDEGIDGVDDDSVEDAFEASVLTEAVLQRDRDLVGNEDDDVQFTDGNAIRGLDPDAVDLEEKIPKPPDDWSPPALKEDKNERPFETVDNPGGWDRYYFVPRFDKKTGLYQHHSTPTKCRPCPPDPERDGLRTCNGWVFYYQDWKLVDSWKQSSFSFLPEDAPVPVYRIGSTPSDPLPSSRKGCLNYNLLRRMGLSKSRLKRHDPLFFLQLLLPICRPDASDIEQDPRLPYYSNVMTWSQSYATKLGLGGSYGHKFKEVMIPELVRFDGALIRDGLLGGATDGAIYRRWKPDDAAYDQYIGASLTHTRFLQLKRVWKLNDNQLAKKRGEEGYDPAYKYDFIFQAMIHNVRVISERASLDLCGDETTWGHQGYGEKGSGVLERIMNKPGITKGMQTVLLCDAYRFRIYAYHHRHKMHKGWPEWSKKQGPTEVRSLMETISAYVDGGAALPVLWTSKPHTTWDNHFSGDEVMNWLGTNGYSATMTCRRDRLPSDIPRHFLHHEKTDPGSKPAKCARFSQPVTAVKVYEIDASDANDNKKYYTRVHVSMQSTSSTNFSTVNAMNENKKWIAKKDRGRAINQTKRVWGIEMNTARQLYLKTYGQIDTVDSMLRRCRIYNKSFKYWHSSKNHALAMAVVMAYDMYLECTTETPCHEFFQLDDTTRLKLSKGPLKFHEFKDKLSIQMLTYTPSNVFYPGDRNFREVTEMSIERRNARKRRATTEAIPTATAGMLNDEQFSMMKKKRKAVTSRFCGDLTKYKQHLASKETTNTRNNCFVCGEKTRTRCGMCSVALHGHVDQGTVKGRSCYMDYHDECMFGLCRSDAAFFGRKKNQWSMPTDSERKSSIDHYRRMVSGAPPTRSRTLPPPSAGSLSSLTQTTGSGGASTATTSTTRSRGRSLPSRSNAASSSDSTEVNNVTEV</sequence>
<evidence type="ECO:0000313" key="2">
    <source>
        <dbReference type="EMBL" id="KAG7374032.1"/>
    </source>
</evidence>
<feature type="compositionally biased region" description="Basic and acidic residues" evidence="1">
    <location>
        <begin position="154"/>
        <end position="164"/>
    </location>
</feature>
<gene>
    <name evidence="2" type="ORF">IV203_013127</name>
</gene>